<dbReference type="EMBL" id="CP099420">
    <property type="protein sequence ID" value="USW51346.1"/>
    <property type="molecule type" value="Genomic_DNA"/>
</dbReference>
<keyword evidence="3" id="KW-1185">Reference proteome</keyword>
<dbReference type="CDD" id="cd12148">
    <property type="entry name" value="fungal_TF_MHR"/>
    <property type="match status" value="1"/>
</dbReference>
<dbReference type="Proteomes" id="UP001056384">
    <property type="component" value="Chromosome 3"/>
</dbReference>
<evidence type="ECO:0000313" key="2">
    <source>
        <dbReference type="EMBL" id="USW51346.1"/>
    </source>
</evidence>
<protein>
    <submittedName>
        <fullName evidence="2">Uncharacterized protein</fullName>
    </submittedName>
</protein>
<reference evidence="2" key="1">
    <citation type="submission" date="2022-06" db="EMBL/GenBank/DDBJ databases">
        <title>Complete genome sequences of two strains of the flax pathogen Septoria linicola.</title>
        <authorList>
            <person name="Lapalu N."/>
            <person name="Simon A."/>
            <person name="Demenou B."/>
            <person name="Paumier D."/>
            <person name="Guillot M.-P."/>
            <person name="Gout L."/>
            <person name="Valade R."/>
        </authorList>
    </citation>
    <scope>NUCLEOTIDE SEQUENCE</scope>
    <source>
        <strain evidence="2">SE15195</strain>
    </source>
</reference>
<feature type="region of interest" description="Disordered" evidence="1">
    <location>
        <begin position="172"/>
        <end position="204"/>
    </location>
</feature>
<gene>
    <name evidence="2" type="ORF">Slin15195_G046650</name>
</gene>
<name>A0A9Q9EH15_9PEZI</name>
<organism evidence="2 3">
    <name type="scientific">Septoria linicola</name>
    <dbReference type="NCBI Taxonomy" id="215465"/>
    <lineage>
        <taxon>Eukaryota</taxon>
        <taxon>Fungi</taxon>
        <taxon>Dikarya</taxon>
        <taxon>Ascomycota</taxon>
        <taxon>Pezizomycotina</taxon>
        <taxon>Dothideomycetes</taxon>
        <taxon>Dothideomycetidae</taxon>
        <taxon>Mycosphaerellales</taxon>
        <taxon>Mycosphaerellaceae</taxon>
        <taxon>Septoria</taxon>
    </lineage>
</organism>
<dbReference type="PANTHER" id="PTHR47785">
    <property type="entry name" value="ZN(II)2CYS6 TRANSCRIPTION FACTOR (EUROFUNG)-RELATED-RELATED"/>
    <property type="match status" value="1"/>
</dbReference>
<evidence type="ECO:0000256" key="1">
    <source>
        <dbReference type="SAM" id="MobiDB-lite"/>
    </source>
</evidence>
<dbReference type="AlphaFoldDB" id="A0A9Q9EH15"/>
<proteinExistence type="predicted"/>
<dbReference type="PANTHER" id="PTHR47785:SF4">
    <property type="entry name" value="ZN(II)2CYS6 TRANSCRIPTION FACTOR (EUROFUNG)"/>
    <property type="match status" value="1"/>
</dbReference>
<sequence>MPTKVDKVVEYLLSWMTTHADSLQALTAKIGSLEEYIKVSPLITRDLETGQAGHDLAGLVAESPVLSGRMIAQPARSILLWPEVRKLFMASRTTVDEAYVERAEETHPPWSDMAKPTDGDVDNMTLATIDVLHGAFLAKIHTLQPFLNHSRLTSLMERFRYKYASDTLRSPAIYTDSEDEPERPAKRRRTGSPSTTARRKQQIERSPENAIALLILALGATTRDNASQRQSPDGSTARRLPGVLYYSEAVKVMSTHMDGSDLQHAQMFLLAGMYKVEIGRVAEGASWFSMAGRVLLYLVQRNGFAQELCRQSTPNRNSRDGQVLLAAWSCLQLEAHVPPELRLPTSGLHRLAGLLPRPYTVADMALDDERIGCQVSVALCELHALQSRVEDLYGKGVAGRGSSYLNDTVKQYATYLQKWRTNLPKDLHWDDDRDAPSTSAALAHLRHKYWTLKLSLMLPFLDYVLHISPGLAHGMDLQTCLKDAKGLARPMSEQHILVAVDTLAKASGEDEITRLAELCTQAIRQKLVAFDGIFASTFRGSMLSPVHDQFHDLLLLTAVHRSKRLSHLTSRSFLQLAYEQTIDSLERLSSLSPICKEDCKILKRIQSALIDTPGGLGVEVRVKPRGCHHMS</sequence>
<accession>A0A9Q9EH15</accession>
<evidence type="ECO:0000313" key="3">
    <source>
        <dbReference type="Proteomes" id="UP001056384"/>
    </source>
</evidence>
<dbReference type="InterPro" id="IPR053181">
    <property type="entry name" value="EcdB-like_regulator"/>
</dbReference>